<accession>A0A8H7PUX3</accession>
<dbReference type="PANTHER" id="PTHR14614:SF132">
    <property type="entry name" value="PROTEIN-LYSINE METHYLTRANSFERASE C42C1.13"/>
    <property type="match status" value="1"/>
</dbReference>
<dbReference type="Pfam" id="PF10294">
    <property type="entry name" value="Methyltransf_16"/>
    <property type="match status" value="1"/>
</dbReference>
<proteinExistence type="predicted"/>
<dbReference type="Proteomes" id="UP000654370">
    <property type="component" value="Unassembled WGS sequence"/>
</dbReference>
<dbReference type="PANTHER" id="PTHR14614">
    <property type="entry name" value="HEPATOCELLULAR CARCINOMA-ASSOCIATED ANTIGEN"/>
    <property type="match status" value="1"/>
</dbReference>
<sequence length="518" mass="59286">MAKSIAVSLCTDAPLPHYCPNIPKKETHEDYYKDVYLKLSYNQSLFRINLHRSTQKAIRVAQWSRVDLCLVNEVGLPLVDDMGDDVQVQLKCKVLSKGRHNFIDNQLYDIEIRPLQDDAWSSNEQKDQYLVGFYNSSYGGLEYRLQYRHNADIELDASQYHEIYLYIQQAPLENSSHAAKVLPLAIGPMVVNKPVQTTKDVCASSMPMWSAIVAQKPYPVALPCKSVDNGFWDQKQNTNRAYRAYPLISLDKNCYQHYVLMEEKWKLGMPGKIWDGALVATDIFAKRLKRDPSFLDNRHVLDLSAGSGCFGLTLAAAYQHMRQPHPTDRLVKPPLITLTDVQEALPLIRHNYLLNMLPQQVRECRCPTNVPEGYFRDQAIVSIQPLRWGFQCDALKIMTVKPIDYLVASDVLYDSSKSSALAQTLIHLSTPGITTVYLVYKKRALKREDEEAFFKDCQKYFDINIMPTFCDDSDSNLYRDETSLDGATWLTQDVDEPSTKPANMVKTTNVVIYQLKRK</sequence>
<dbReference type="AlphaFoldDB" id="A0A8H7PUX3"/>
<organism evidence="1 2">
    <name type="scientific">Mortierella isabellina</name>
    <name type="common">Filamentous fungus</name>
    <name type="synonym">Umbelopsis isabellina</name>
    <dbReference type="NCBI Taxonomy" id="91625"/>
    <lineage>
        <taxon>Eukaryota</taxon>
        <taxon>Fungi</taxon>
        <taxon>Fungi incertae sedis</taxon>
        <taxon>Mucoromycota</taxon>
        <taxon>Mucoromycotina</taxon>
        <taxon>Umbelopsidomycetes</taxon>
        <taxon>Umbelopsidales</taxon>
        <taxon>Umbelopsidaceae</taxon>
        <taxon>Umbelopsis</taxon>
    </lineage>
</organism>
<evidence type="ECO:0008006" key="3">
    <source>
        <dbReference type="Google" id="ProtNLM"/>
    </source>
</evidence>
<keyword evidence="2" id="KW-1185">Reference proteome</keyword>
<name>A0A8H7PUX3_MORIS</name>
<gene>
    <name evidence="1" type="ORF">INT43_008586</name>
</gene>
<comment type="caution">
    <text evidence="1">The sequence shown here is derived from an EMBL/GenBank/DDBJ whole genome shotgun (WGS) entry which is preliminary data.</text>
</comment>
<dbReference type="InterPro" id="IPR029063">
    <property type="entry name" value="SAM-dependent_MTases_sf"/>
</dbReference>
<dbReference type="SUPFAM" id="SSF53335">
    <property type="entry name" value="S-adenosyl-L-methionine-dependent methyltransferases"/>
    <property type="match status" value="1"/>
</dbReference>
<evidence type="ECO:0000313" key="2">
    <source>
        <dbReference type="Proteomes" id="UP000654370"/>
    </source>
</evidence>
<protein>
    <recommendedName>
        <fullName evidence="3">Methyltransferase</fullName>
    </recommendedName>
</protein>
<reference evidence="1" key="1">
    <citation type="submission" date="2020-12" db="EMBL/GenBank/DDBJ databases">
        <title>Metabolic potential, ecology and presence of endohyphal bacteria is reflected in genomic diversity of Mucoromycotina.</title>
        <authorList>
            <person name="Muszewska A."/>
            <person name="Okrasinska A."/>
            <person name="Steczkiewicz K."/>
            <person name="Drgas O."/>
            <person name="Orlowska M."/>
            <person name="Perlinska-Lenart U."/>
            <person name="Aleksandrzak-Piekarczyk T."/>
            <person name="Szatraj K."/>
            <person name="Zielenkiewicz U."/>
            <person name="Pilsyk S."/>
            <person name="Malc E."/>
            <person name="Mieczkowski P."/>
            <person name="Kruszewska J.S."/>
            <person name="Biernat P."/>
            <person name="Pawlowska J."/>
        </authorList>
    </citation>
    <scope>NUCLEOTIDE SEQUENCE</scope>
    <source>
        <strain evidence="1">WA0000067209</strain>
    </source>
</reference>
<dbReference type="EMBL" id="JAEPQZ010000005">
    <property type="protein sequence ID" value="KAG2181004.1"/>
    <property type="molecule type" value="Genomic_DNA"/>
</dbReference>
<evidence type="ECO:0000313" key="1">
    <source>
        <dbReference type="EMBL" id="KAG2181004.1"/>
    </source>
</evidence>
<dbReference type="OrthoDB" id="407325at2759"/>
<dbReference type="InterPro" id="IPR019410">
    <property type="entry name" value="Methyltransf_16"/>
</dbReference>
<dbReference type="Gene3D" id="3.40.50.150">
    <property type="entry name" value="Vaccinia Virus protein VP39"/>
    <property type="match status" value="1"/>
</dbReference>